<sequence length="53" mass="6002">MREVVLAWRTDAPVAEGIDDLCDQVATGYLKLVEESEVYARWWRAGGEQFALS</sequence>
<gene>
    <name evidence="1" type="ORF">SAMN05216195_106153</name>
</gene>
<organism evidence="1 2">
    <name type="scientific">Lentzea flaviverrucosa</name>
    <dbReference type="NCBI Taxonomy" id="200379"/>
    <lineage>
        <taxon>Bacteria</taxon>
        <taxon>Bacillati</taxon>
        <taxon>Actinomycetota</taxon>
        <taxon>Actinomycetes</taxon>
        <taxon>Pseudonocardiales</taxon>
        <taxon>Pseudonocardiaceae</taxon>
        <taxon>Lentzea</taxon>
    </lineage>
</organism>
<dbReference type="RefSeq" id="WP_170176160.1">
    <property type="nucleotide sequence ID" value="NZ_FOFT01000006.1"/>
</dbReference>
<keyword evidence="2" id="KW-1185">Reference proteome</keyword>
<evidence type="ECO:0000313" key="1">
    <source>
        <dbReference type="EMBL" id="SER68427.1"/>
    </source>
</evidence>
<reference evidence="2" key="1">
    <citation type="submission" date="2016-10" db="EMBL/GenBank/DDBJ databases">
        <authorList>
            <person name="Varghese N."/>
            <person name="Submissions S."/>
        </authorList>
    </citation>
    <scope>NUCLEOTIDE SEQUENCE [LARGE SCALE GENOMIC DNA]</scope>
    <source>
        <strain evidence="2">CGMCC 4.578</strain>
    </source>
</reference>
<proteinExistence type="predicted"/>
<accession>A0A1H9R738</accession>
<dbReference type="Proteomes" id="UP000199028">
    <property type="component" value="Unassembled WGS sequence"/>
</dbReference>
<name>A0A1H9R738_9PSEU</name>
<protein>
    <submittedName>
        <fullName evidence="1">Uncharacterized protein</fullName>
    </submittedName>
</protein>
<dbReference type="AlphaFoldDB" id="A0A1H9R738"/>
<dbReference type="EMBL" id="FOFT01000006">
    <property type="protein sequence ID" value="SER68427.1"/>
    <property type="molecule type" value="Genomic_DNA"/>
</dbReference>
<evidence type="ECO:0000313" key="2">
    <source>
        <dbReference type="Proteomes" id="UP000199028"/>
    </source>
</evidence>